<keyword evidence="14" id="KW-1185">Reference proteome</keyword>
<dbReference type="Proteomes" id="UP001485043">
    <property type="component" value="Unassembled WGS sequence"/>
</dbReference>
<organism evidence="13 14">
    <name type="scientific">Apatococcus fuscideae</name>
    <dbReference type="NCBI Taxonomy" id="2026836"/>
    <lineage>
        <taxon>Eukaryota</taxon>
        <taxon>Viridiplantae</taxon>
        <taxon>Chlorophyta</taxon>
        <taxon>core chlorophytes</taxon>
        <taxon>Trebouxiophyceae</taxon>
        <taxon>Chlorellales</taxon>
        <taxon>Chlorellaceae</taxon>
        <taxon>Apatococcus</taxon>
    </lineage>
</organism>
<evidence type="ECO:0000256" key="1">
    <source>
        <dbReference type="ARBA" id="ARBA00004141"/>
    </source>
</evidence>
<evidence type="ECO:0000256" key="10">
    <source>
        <dbReference type="SAM" id="MobiDB-lite"/>
    </source>
</evidence>
<feature type="compositionally biased region" description="Polar residues" evidence="10">
    <location>
        <begin position="14"/>
        <end position="31"/>
    </location>
</feature>
<dbReference type="EMBL" id="JALJOV010000192">
    <property type="protein sequence ID" value="KAK9866072.1"/>
    <property type="molecule type" value="Genomic_DNA"/>
</dbReference>
<dbReference type="GO" id="GO:0005524">
    <property type="term" value="F:ATP binding"/>
    <property type="evidence" value="ECO:0007669"/>
    <property type="project" value="UniProtKB-KW"/>
</dbReference>
<gene>
    <name evidence="13" type="ORF">WJX84_001034</name>
</gene>
<dbReference type="InterPro" id="IPR013581">
    <property type="entry name" value="PDR_assoc"/>
</dbReference>
<name>A0AAW1TBI2_9CHLO</name>
<keyword evidence="4 11" id="KW-0812">Transmembrane</keyword>
<dbReference type="PROSITE" id="PS50893">
    <property type="entry name" value="ABC_TRANSPORTER_2"/>
    <property type="match status" value="2"/>
</dbReference>
<feature type="transmembrane region" description="Helical" evidence="11">
    <location>
        <begin position="1383"/>
        <end position="1403"/>
    </location>
</feature>
<dbReference type="InterPro" id="IPR043926">
    <property type="entry name" value="ABCG_dom"/>
</dbReference>
<dbReference type="Pfam" id="PF08370">
    <property type="entry name" value="PDR_assoc"/>
    <property type="match status" value="1"/>
</dbReference>
<dbReference type="Pfam" id="PF14510">
    <property type="entry name" value="ABC_trans_N"/>
    <property type="match status" value="1"/>
</dbReference>
<dbReference type="FunFam" id="3.40.50.300:FF:000179">
    <property type="entry name" value="ABC transporter G family member 34"/>
    <property type="match status" value="1"/>
</dbReference>
<evidence type="ECO:0000313" key="13">
    <source>
        <dbReference type="EMBL" id="KAK9866072.1"/>
    </source>
</evidence>
<dbReference type="GO" id="GO:0016020">
    <property type="term" value="C:membrane"/>
    <property type="evidence" value="ECO:0007669"/>
    <property type="project" value="UniProtKB-SubCell"/>
</dbReference>
<dbReference type="PANTHER" id="PTHR19241">
    <property type="entry name" value="ATP-BINDING CASSETTE TRANSPORTER"/>
    <property type="match status" value="1"/>
</dbReference>
<dbReference type="InterPro" id="IPR003439">
    <property type="entry name" value="ABC_transporter-like_ATP-bd"/>
</dbReference>
<feature type="transmembrane region" description="Helical" evidence="11">
    <location>
        <begin position="1410"/>
        <end position="1434"/>
    </location>
</feature>
<dbReference type="SUPFAM" id="SSF52540">
    <property type="entry name" value="P-loop containing nucleoside triphosphate hydrolases"/>
    <property type="match status" value="2"/>
</dbReference>
<feature type="domain" description="ABC transporter" evidence="12">
    <location>
        <begin position="964"/>
        <end position="1203"/>
    </location>
</feature>
<dbReference type="GO" id="GO:0140359">
    <property type="term" value="F:ABC-type transporter activity"/>
    <property type="evidence" value="ECO:0007669"/>
    <property type="project" value="InterPro"/>
</dbReference>
<keyword evidence="8 11" id="KW-1133">Transmembrane helix</keyword>
<dbReference type="Pfam" id="PF00005">
    <property type="entry name" value="ABC_tran"/>
    <property type="match status" value="2"/>
</dbReference>
<evidence type="ECO:0000256" key="5">
    <source>
        <dbReference type="ARBA" id="ARBA00022737"/>
    </source>
</evidence>
<feature type="region of interest" description="Disordered" evidence="10">
    <location>
        <begin position="860"/>
        <end position="931"/>
    </location>
</feature>
<comment type="similarity">
    <text evidence="2">Belongs to the ABC transporter superfamily. ABCG family. PDR (TC 3.A.1.205) subfamily.</text>
</comment>
<protein>
    <recommendedName>
        <fullName evidence="12">ABC transporter domain-containing protein</fullName>
    </recommendedName>
</protein>
<evidence type="ECO:0000313" key="14">
    <source>
        <dbReference type="Proteomes" id="UP001485043"/>
    </source>
</evidence>
<dbReference type="InterPro" id="IPR034003">
    <property type="entry name" value="ABCG_PDR_2"/>
</dbReference>
<dbReference type="CDD" id="cd03232">
    <property type="entry name" value="ABCG_PDR_domain2"/>
    <property type="match status" value="1"/>
</dbReference>
<dbReference type="GO" id="GO:0016887">
    <property type="term" value="F:ATP hydrolysis activity"/>
    <property type="evidence" value="ECO:0007669"/>
    <property type="project" value="InterPro"/>
</dbReference>
<keyword evidence="7" id="KW-0067">ATP-binding</keyword>
<keyword evidence="5" id="KW-0677">Repeat</keyword>
<feature type="compositionally biased region" description="Low complexity" evidence="10">
    <location>
        <begin position="866"/>
        <end position="898"/>
    </location>
</feature>
<comment type="caution">
    <text evidence="13">The sequence shown here is derived from an EMBL/GenBank/DDBJ whole genome shotgun (WGS) entry which is preliminary data.</text>
</comment>
<proteinExistence type="inferred from homology"/>
<feature type="region of interest" description="Disordered" evidence="10">
    <location>
        <begin position="8"/>
        <end position="32"/>
    </location>
</feature>
<dbReference type="GO" id="GO:0071944">
    <property type="term" value="C:cell periphery"/>
    <property type="evidence" value="ECO:0007669"/>
    <property type="project" value="UniProtKB-ARBA"/>
</dbReference>
<evidence type="ECO:0000256" key="3">
    <source>
        <dbReference type="ARBA" id="ARBA00022448"/>
    </source>
</evidence>
<dbReference type="Pfam" id="PF01061">
    <property type="entry name" value="ABC2_membrane"/>
    <property type="match status" value="2"/>
</dbReference>
<dbReference type="InterPro" id="IPR013525">
    <property type="entry name" value="ABC2_TM"/>
</dbReference>
<sequence length="1552" mass="173340">MLYALRRRADESAAMSSNEPQAWTGGHSSTWHPAELVRGPGSRRSLTPVQIAQTRPENEEQLDDYSALYRAAMEIVPSRGRSMHAILRKKGDKEAEQDYVAVDLRKQLGRTHRQLVVDRAMATTEQDNESFLRKLETRLNRVDVQVPSVEVRFKNLTIDTTVSVGSRALPTLTNAYRNFIEDWLTTFRLIKSPRRPFGILADISGIIKPGRLTLLLGPPGSGKSTLLKALAGKLRKQHDLKVKGEILYNGESFDNFIPERTAAYVNQVDIHNPQLTVRETFDFAARLQGAGSRPDILNLLKEKEKAAGIQADPEIDAFMKASVQEGKASSAQTSFVLRLLGLEVCQDTMVGNNMVRGVSGGQKKRVTTGEALVGPKSTFFMDEISTGLDSSTTFLITKALRNFAHLSKATILVALLQPQPETYDLADDIMLLSEGHIVFHGPKTEVLHFFNDMGFQLPKRKDIASFLQEVTSRKDQQQYWADSSRPYQYVPVKTFSDAYASGKLGQATIEQLEISYEKPKGAPDIDPLVRTKFALGTGGLFKALMRRDTTLMKRNSFVYIFRTFQTALVSLIVATLFIRPRMHSNTVDEANTYTAILFFLIVFMLFDGFTEMALEIEGLPVFYKQRDDLYFPSWAYALPTTLLRLPYSITEAFVCTGIVYYVVGFASNPGRFFSFMCILFMVHSTAIGLFRAMGAIGRSLVIAYTIAWLLFIMLILLGGFVIVKSRIHPWVIGGYWALPLQYYQNGMVNNEFTAARWKKPNPTDPTESLMQGALQEFDFRHGRYWVWVAFGVGIGWFVLLNLMVMIALKFLNSLDKQQATMPEDALAEKHAALTGAGIEEDEFDDVEANKGALQVPKQLGMEGHTASDPVAADGAAAPTSMRRSVPSSRRSLGSSRASQKSMRTSTRGLGGAFSRRNTSKRSEGLTSIKRDASQKGMVLPFERMNMAFHHMYYSVNLPSGMDQDKGSQVEGVSGLQLELLKDISGCFRPGVLTSLMGTSGAGKTTLMDVLAGRKTGGHIRGDIKINGHEKEQDSFARISGYVEQFDIHSPALTVRESFSFSAALRLMDVSVEQREEFVDEVLELMELTSLRNAIVGLPGVTGLSVEQRKRLTIGVELVSNPAIIFMDEPTSGLDARAAAIVMRTVRNTVNTGRTVVCTIHQPSIEIFEAFDELLLLKRGGRTIYNGPTGKDSQTLIDYFQGIQGVPKLTEGINPATWMLEVSTVSAEERMDLDFADTFADSEANSKVEKLIHEYEVPPEGSSPLHFDNKYATGLMFQIQANLWKSNITYWRNPEYNGVRIFFTVIFGLLVGAIYWRLGKDRSTITAIQNVTGALLTASIFLGTSNASTVQPVLDTERTVFYRERAAGYYSSYPFALANLLIEIPYLLVQTILYSCITYFMAYFEINAAKFFWYLFFTFLTLTFFTTYGQMAIAISPNNQVAAIISSFWYAIWFLFAGFIVGRPAMPGWWLWYYYLDPLSYTVYGLVASQLADVTTPLDVPGSGTMSVQSYLIVTYQYHHYFIGYCVLVLAAFIVMFHAITAGALNKLNFQTR</sequence>
<comment type="subcellular location">
    <subcellularLocation>
        <location evidence="1">Membrane</location>
        <topology evidence="1">Multi-pass membrane protein</topology>
    </subcellularLocation>
</comment>
<feature type="transmembrane region" description="Helical" evidence="11">
    <location>
        <begin position="590"/>
        <end position="609"/>
    </location>
</feature>
<feature type="transmembrane region" description="Helical" evidence="11">
    <location>
        <begin position="702"/>
        <end position="723"/>
    </location>
</feature>
<evidence type="ECO:0000259" key="12">
    <source>
        <dbReference type="PROSITE" id="PS50893"/>
    </source>
</evidence>
<evidence type="ECO:0000256" key="7">
    <source>
        <dbReference type="ARBA" id="ARBA00022840"/>
    </source>
</evidence>
<dbReference type="FunFam" id="3.40.50.300:FF:000059">
    <property type="entry name" value="ABC transporter G family member 40"/>
    <property type="match status" value="1"/>
</dbReference>
<feature type="transmembrane region" description="Helical" evidence="11">
    <location>
        <begin position="556"/>
        <end position="578"/>
    </location>
</feature>
<keyword evidence="3" id="KW-0813">Transport</keyword>
<feature type="transmembrane region" description="Helical" evidence="11">
    <location>
        <begin position="1297"/>
        <end position="1315"/>
    </location>
</feature>
<feature type="transmembrane region" description="Helical" evidence="11">
    <location>
        <begin position="672"/>
        <end position="690"/>
    </location>
</feature>
<dbReference type="InterPro" id="IPR003593">
    <property type="entry name" value="AAA+_ATPase"/>
</dbReference>
<dbReference type="InterPro" id="IPR027417">
    <property type="entry name" value="P-loop_NTPase"/>
</dbReference>
<feature type="transmembrane region" description="Helical" evidence="11">
    <location>
        <begin position="1440"/>
        <end position="1460"/>
    </location>
</feature>
<feature type="transmembrane region" description="Helical" evidence="11">
    <location>
        <begin position="1521"/>
        <end position="1544"/>
    </location>
</feature>
<evidence type="ECO:0000256" key="9">
    <source>
        <dbReference type="ARBA" id="ARBA00023136"/>
    </source>
</evidence>
<accession>A0AAW1TBI2</accession>
<feature type="domain" description="ABC transporter" evidence="12">
    <location>
        <begin position="184"/>
        <end position="459"/>
    </location>
</feature>
<dbReference type="InterPro" id="IPR029481">
    <property type="entry name" value="ABC_trans_N"/>
</dbReference>
<reference evidence="13 14" key="1">
    <citation type="journal article" date="2024" name="Nat. Commun.">
        <title>Phylogenomics reveals the evolutionary origins of lichenization in chlorophyte algae.</title>
        <authorList>
            <person name="Puginier C."/>
            <person name="Libourel C."/>
            <person name="Otte J."/>
            <person name="Skaloud P."/>
            <person name="Haon M."/>
            <person name="Grisel S."/>
            <person name="Petersen M."/>
            <person name="Berrin J.G."/>
            <person name="Delaux P.M."/>
            <person name="Dal Grande F."/>
            <person name="Keller J."/>
        </authorList>
    </citation>
    <scope>NUCLEOTIDE SEQUENCE [LARGE SCALE GENOMIC DNA]</scope>
    <source>
        <strain evidence="13 14">SAG 2523</strain>
    </source>
</reference>
<feature type="transmembrane region" description="Helical" evidence="11">
    <location>
        <begin position="1472"/>
        <end position="1491"/>
    </location>
</feature>
<evidence type="ECO:0000256" key="11">
    <source>
        <dbReference type="SAM" id="Phobius"/>
    </source>
</evidence>
<dbReference type="SMART" id="SM00382">
    <property type="entry name" value="AAA"/>
    <property type="match status" value="2"/>
</dbReference>
<evidence type="ECO:0000256" key="8">
    <source>
        <dbReference type="ARBA" id="ARBA00022989"/>
    </source>
</evidence>
<feature type="compositionally biased region" description="Basic and acidic residues" evidence="10">
    <location>
        <begin position="920"/>
        <end position="931"/>
    </location>
</feature>
<evidence type="ECO:0000256" key="6">
    <source>
        <dbReference type="ARBA" id="ARBA00022741"/>
    </source>
</evidence>
<keyword evidence="6" id="KW-0547">Nucleotide-binding</keyword>
<keyword evidence="9 11" id="KW-0472">Membrane</keyword>
<dbReference type="Pfam" id="PF19055">
    <property type="entry name" value="ABC2_membrane_7"/>
    <property type="match status" value="1"/>
</dbReference>
<dbReference type="Gene3D" id="3.40.50.300">
    <property type="entry name" value="P-loop containing nucleotide triphosphate hydrolases"/>
    <property type="match status" value="2"/>
</dbReference>
<feature type="transmembrane region" description="Helical" evidence="11">
    <location>
        <begin position="645"/>
        <end position="666"/>
    </location>
</feature>
<feature type="transmembrane region" description="Helical" evidence="11">
    <location>
        <begin position="784"/>
        <end position="808"/>
    </location>
</feature>
<evidence type="ECO:0000256" key="4">
    <source>
        <dbReference type="ARBA" id="ARBA00022692"/>
    </source>
</evidence>
<evidence type="ECO:0000256" key="2">
    <source>
        <dbReference type="ARBA" id="ARBA00006012"/>
    </source>
</evidence>